<dbReference type="PANTHER" id="PTHR46162">
    <property type="entry name" value="TRAF-LIKE FAMILY PROTEIN"/>
    <property type="match status" value="1"/>
</dbReference>
<dbReference type="SUPFAM" id="SSF49599">
    <property type="entry name" value="TRAF domain-like"/>
    <property type="match status" value="2"/>
</dbReference>
<feature type="domain" description="MATH" evidence="1">
    <location>
        <begin position="34"/>
        <end position="169"/>
    </location>
</feature>
<evidence type="ECO:0000259" key="1">
    <source>
        <dbReference type="PROSITE" id="PS50144"/>
    </source>
</evidence>
<gene>
    <name evidence="2" type="ORF">Din_047296</name>
</gene>
<reference evidence="2" key="1">
    <citation type="submission" date="2019-08" db="EMBL/GenBank/DDBJ databases">
        <title>Reference gene set and small RNA set construction with multiple tissues from Davidia involucrata Baill.</title>
        <authorList>
            <person name="Yang H."/>
            <person name="Zhou C."/>
            <person name="Li G."/>
            <person name="Wang J."/>
            <person name="Gao P."/>
            <person name="Wang M."/>
            <person name="Wang R."/>
            <person name="Zhao Y."/>
        </authorList>
    </citation>
    <scope>NUCLEOTIDE SEQUENCE</scope>
    <source>
        <tissue evidence="2">Mixed with DoveR01_LX</tissue>
    </source>
</reference>
<name>A0A5B7CAD4_DAVIN</name>
<protein>
    <submittedName>
        <fullName evidence="2">Putative TRAF-like family protein</fullName>
    </submittedName>
</protein>
<dbReference type="InterPro" id="IPR002083">
    <property type="entry name" value="MATH/TRAF_dom"/>
</dbReference>
<dbReference type="AlphaFoldDB" id="A0A5B7CAD4"/>
<dbReference type="Pfam" id="PF22486">
    <property type="entry name" value="MATH_2"/>
    <property type="match status" value="1"/>
</dbReference>
<dbReference type="Gene3D" id="2.60.210.10">
    <property type="entry name" value="Apoptosis, Tumor Necrosis Factor Receptor Associated Protein 2, Chain A"/>
    <property type="match status" value="2"/>
</dbReference>
<sequence length="223" mass="25954">MEEMNIKKRKRLMKEMSYNDDEVEVSRTTRDVPPAHYLFKIESFSLLSGSYIEKYESGVFEAGGYKWRLLLYPKGNSKDNGNDHISLYLAIADTKSLPRGWEVYINFKLFVYDQIRDKYLTVQDADGKVRRFHGLKTERGFGQLLSLNTFNDASNGYLLHDSCIFGAEVFAIKYNGNGECLSMTQMHQDNTYTWKIYDFSSIDAEFIRSKEFTVGENKWKLSL</sequence>
<dbReference type="InterPro" id="IPR008974">
    <property type="entry name" value="TRAF-like"/>
</dbReference>
<evidence type="ECO:0000313" key="2">
    <source>
        <dbReference type="EMBL" id="MPA77855.1"/>
    </source>
</evidence>
<accession>A0A5B7CAD4</accession>
<organism evidence="2">
    <name type="scientific">Davidia involucrata</name>
    <name type="common">Dove tree</name>
    <dbReference type="NCBI Taxonomy" id="16924"/>
    <lineage>
        <taxon>Eukaryota</taxon>
        <taxon>Viridiplantae</taxon>
        <taxon>Streptophyta</taxon>
        <taxon>Embryophyta</taxon>
        <taxon>Tracheophyta</taxon>
        <taxon>Spermatophyta</taxon>
        <taxon>Magnoliopsida</taxon>
        <taxon>eudicotyledons</taxon>
        <taxon>Gunneridae</taxon>
        <taxon>Pentapetalae</taxon>
        <taxon>asterids</taxon>
        <taxon>Cornales</taxon>
        <taxon>Nyssaceae</taxon>
        <taxon>Davidia</taxon>
    </lineage>
</organism>
<dbReference type="PROSITE" id="PS50144">
    <property type="entry name" value="MATH"/>
    <property type="match status" value="2"/>
</dbReference>
<dbReference type="EMBL" id="GHES01047296">
    <property type="protein sequence ID" value="MPA77855.1"/>
    <property type="molecule type" value="Transcribed_RNA"/>
</dbReference>
<dbReference type="CDD" id="cd00121">
    <property type="entry name" value="MATH"/>
    <property type="match status" value="2"/>
</dbReference>
<proteinExistence type="predicted"/>
<dbReference type="SMART" id="SM00061">
    <property type="entry name" value="MATH"/>
    <property type="match status" value="1"/>
</dbReference>
<dbReference type="PANTHER" id="PTHR46162:SF40">
    <property type="entry name" value="TRAF-LIKE FAMILY PROTEIN"/>
    <property type="match status" value="1"/>
</dbReference>
<feature type="domain" description="MATH" evidence="1">
    <location>
        <begin position="189"/>
        <end position="223"/>
    </location>
</feature>